<feature type="region of interest" description="Disordered" evidence="1">
    <location>
        <begin position="1"/>
        <end position="77"/>
    </location>
</feature>
<evidence type="ECO:0000313" key="2">
    <source>
        <dbReference type="EMBL" id="KAF0305599.1"/>
    </source>
</evidence>
<comment type="caution">
    <text evidence="2">The sequence shown here is derived from an EMBL/GenBank/DDBJ whole genome shotgun (WGS) entry which is preliminary data.</text>
</comment>
<proteinExistence type="predicted"/>
<organism evidence="2 3">
    <name type="scientific">Amphibalanus amphitrite</name>
    <name type="common">Striped barnacle</name>
    <name type="synonym">Balanus amphitrite</name>
    <dbReference type="NCBI Taxonomy" id="1232801"/>
    <lineage>
        <taxon>Eukaryota</taxon>
        <taxon>Metazoa</taxon>
        <taxon>Ecdysozoa</taxon>
        <taxon>Arthropoda</taxon>
        <taxon>Crustacea</taxon>
        <taxon>Multicrustacea</taxon>
        <taxon>Cirripedia</taxon>
        <taxon>Thoracica</taxon>
        <taxon>Thoracicalcarea</taxon>
        <taxon>Balanomorpha</taxon>
        <taxon>Balanoidea</taxon>
        <taxon>Balanidae</taxon>
        <taxon>Amphibalaninae</taxon>
        <taxon>Amphibalanus</taxon>
    </lineage>
</organism>
<reference evidence="2 3" key="1">
    <citation type="submission" date="2019-07" db="EMBL/GenBank/DDBJ databases">
        <title>Draft genome assembly of a fouling barnacle, Amphibalanus amphitrite (Darwin, 1854): The first reference genome for Thecostraca.</title>
        <authorList>
            <person name="Kim W."/>
        </authorList>
    </citation>
    <scope>NUCLEOTIDE SEQUENCE [LARGE SCALE GENOMIC DNA]</scope>
    <source>
        <strain evidence="2">SNU_AA5</strain>
        <tissue evidence="2">Soma without cirri and trophi</tissue>
    </source>
</reference>
<gene>
    <name evidence="2" type="primary">RAP1GAP_1</name>
    <name evidence="2" type="ORF">FJT64_022766</name>
</gene>
<dbReference type="EMBL" id="VIIS01000738">
    <property type="protein sequence ID" value="KAF0305599.1"/>
    <property type="molecule type" value="Genomic_DNA"/>
</dbReference>
<accession>A0A6A4WK71</accession>
<protein>
    <submittedName>
        <fullName evidence="2">Rap1 GTPase-activating protein 1</fullName>
    </submittedName>
</protein>
<dbReference type="AlphaFoldDB" id="A0A6A4WK71"/>
<feature type="compositionally biased region" description="Basic and acidic residues" evidence="1">
    <location>
        <begin position="63"/>
        <end position="74"/>
    </location>
</feature>
<feature type="compositionally biased region" description="Basic and acidic residues" evidence="1">
    <location>
        <begin position="20"/>
        <end position="34"/>
    </location>
</feature>
<name>A0A6A4WK71_AMPAM</name>
<dbReference type="OrthoDB" id="2499658at2759"/>
<dbReference type="Proteomes" id="UP000440578">
    <property type="component" value="Unassembled WGS sequence"/>
</dbReference>
<sequence>MFYPAPQPIARPARTPLTPSKEDPPKPPPDKRCPSEMLQQALRRGPPYPMVLTRPDDEYWVDGTEHDTPLDARGEPVLPAHSWKPKIECDETAKCYRRHFLGKSAECLEHLNIRLVRLSGTARRGTGWVVSARRSIDPRALESPACLHNTPVSRAVAHR</sequence>
<evidence type="ECO:0000313" key="3">
    <source>
        <dbReference type="Proteomes" id="UP000440578"/>
    </source>
</evidence>
<evidence type="ECO:0000256" key="1">
    <source>
        <dbReference type="SAM" id="MobiDB-lite"/>
    </source>
</evidence>
<keyword evidence="3" id="KW-1185">Reference proteome</keyword>